<protein>
    <recommendedName>
        <fullName evidence="4">DUF3955 domain-containing protein</fullName>
    </recommendedName>
</protein>
<feature type="transmembrane region" description="Helical" evidence="1">
    <location>
        <begin position="7"/>
        <end position="24"/>
    </location>
</feature>
<keyword evidence="1" id="KW-1133">Transmembrane helix</keyword>
<gene>
    <name evidence="2" type="ORF">K3F53_16190</name>
</gene>
<name>A0ABX8YB70_ANETH</name>
<feature type="transmembrane region" description="Helical" evidence="1">
    <location>
        <begin position="44"/>
        <end position="67"/>
    </location>
</feature>
<dbReference type="RefSeq" id="WP_220559122.1">
    <property type="nucleotide sequence ID" value="NZ_CP080764.1"/>
</dbReference>
<evidence type="ECO:0000313" key="2">
    <source>
        <dbReference type="EMBL" id="QYY42369.1"/>
    </source>
</evidence>
<keyword evidence="1" id="KW-0812">Transmembrane</keyword>
<keyword evidence="3" id="KW-1185">Reference proteome</keyword>
<evidence type="ECO:0008006" key="4">
    <source>
        <dbReference type="Google" id="ProtNLM"/>
    </source>
</evidence>
<proteinExistence type="predicted"/>
<keyword evidence="1" id="KW-0472">Membrane</keyword>
<evidence type="ECO:0000313" key="3">
    <source>
        <dbReference type="Proteomes" id="UP000826616"/>
    </source>
</evidence>
<reference evidence="2 3" key="1">
    <citation type="submission" date="2021-08" db="EMBL/GenBank/DDBJ databases">
        <title>Complete genome sequence of the strain Aneurinibacillus thermoaerophilus CCM 8960.</title>
        <authorList>
            <person name="Musilova J."/>
            <person name="Kourilova X."/>
            <person name="Pernicova I."/>
            <person name="Bezdicek M."/>
            <person name="Lengerova M."/>
            <person name="Obruca S."/>
            <person name="Sedlar K."/>
        </authorList>
    </citation>
    <scope>NUCLEOTIDE SEQUENCE [LARGE SCALE GENOMIC DNA]</scope>
    <source>
        <strain evidence="2 3">CCM 8960</strain>
    </source>
</reference>
<evidence type="ECO:0000256" key="1">
    <source>
        <dbReference type="SAM" id="Phobius"/>
    </source>
</evidence>
<organism evidence="2 3">
    <name type="scientific">Aneurinibacillus thermoaerophilus</name>
    <dbReference type="NCBI Taxonomy" id="143495"/>
    <lineage>
        <taxon>Bacteria</taxon>
        <taxon>Bacillati</taxon>
        <taxon>Bacillota</taxon>
        <taxon>Bacilli</taxon>
        <taxon>Bacillales</taxon>
        <taxon>Paenibacillaceae</taxon>
        <taxon>Aneurinibacillus group</taxon>
        <taxon>Aneurinibacillus</taxon>
    </lineage>
</organism>
<dbReference type="EMBL" id="CP080764">
    <property type="protein sequence ID" value="QYY42369.1"/>
    <property type="molecule type" value="Genomic_DNA"/>
</dbReference>
<sequence length="75" mass="8708">MMKKKQIMILLIMGIIIGGFFYIINISTFEPHMTGGNGNPALLFMIPTVPLYVYFSILLYTTFYYFLVKIVKMRS</sequence>
<accession>A0ABX8YB70</accession>
<dbReference type="Proteomes" id="UP000826616">
    <property type="component" value="Chromosome"/>
</dbReference>
<dbReference type="GeneID" id="97142921"/>